<dbReference type="EMBL" id="CP118606">
    <property type="protein sequence ID" value="WEF20850.1"/>
    <property type="molecule type" value="Genomic_DNA"/>
</dbReference>
<dbReference type="Gene3D" id="3.30.70.100">
    <property type="match status" value="1"/>
</dbReference>
<reference evidence="2" key="1">
    <citation type="submission" date="2023-02" db="EMBL/GenBank/DDBJ databases">
        <title>Genome sequence of Microbacterium liquefaciens B1075.</title>
        <authorList>
            <person name="Cao J."/>
            <person name="Li X."/>
        </authorList>
    </citation>
    <scope>NUCLEOTIDE SEQUENCE</scope>
    <source>
        <strain evidence="2">B1075</strain>
    </source>
</reference>
<dbReference type="GO" id="GO:0046872">
    <property type="term" value="F:metal ion binding"/>
    <property type="evidence" value="ECO:0007669"/>
    <property type="project" value="InterPro"/>
</dbReference>
<sequence length="83" mass="8924">MRDGKDVMGMDESELVVNGMTCAHCERTLRTELSEVPGVVGVDADATSGRVRLQHTSPVERAAVESAVTEAGYTVLSWTTDQL</sequence>
<evidence type="ECO:0000259" key="1">
    <source>
        <dbReference type="PROSITE" id="PS50846"/>
    </source>
</evidence>
<dbReference type="InterPro" id="IPR006121">
    <property type="entry name" value="HMA_dom"/>
</dbReference>
<evidence type="ECO:0000313" key="3">
    <source>
        <dbReference type="Proteomes" id="UP001214756"/>
    </source>
</evidence>
<protein>
    <submittedName>
        <fullName evidence="2">Heavy metal-associated domain-containing protein</fullName>
    </submittedName>
</protein>
<evidence type="ECO:0000313" key="2">
    <source>
        <dbReference type="EMBL" id="WEF20850.1"/>
    </source>
</evidence>
<feature type="domain" description="HMA" evidence="1">
    <location>
        <begin position="11"/>
        <end position="76"/>
    </location>
</feature>
<dbReference type="Pfam" id="PF00403">
    <property type="entry name" value="HMA"/>
    <property type="match status" value="1"/>
</dbReference>
<dbReference type="RefSeq" id="WP_231477275.1">
    <property type="nucleotide sequence ID" value="NZ_CP118606.1"/>
</dbReference>
<accession>A0AAJ5VAV3</accession>
<dbReference type="CDD" id="cd00371">
    <property type="entry name" value="HMA"/>
    <property type="match status" value="1"/>
</dbReference>
<dbReference type="Proteomes" id="UP001214756">
    <property type="component" value="Chromosome"/>
</dbReference>
<name>A0AAJ5VAV3_MICMQ</name>
<dbReference type="PROSITE" id="PS50846">
    <property type="entry name" value="HMA_2"/>
    <property type="match status" value="1"/>
</dbReference>
<dbReference type="InterPro" id="IPR036163">
    <property type="entry name" value="HMA_dom_sf"/>
</dbReference>
<proteinExistence type="predicted"/>
<gene>
    <name evidence="2" type="ORF">PWF71_16405</name>
</gene>
<organism evidence="2 3">
    <name type="scientific">Microbacterium maritypicum</name>
    <name type="common">Microbacterium liquefaciens</name>
    <dbReference type="NCBI Taxonomy" id="33918"/>
    <lineage>
        <taxon>Bacteria</taxon>
        <taxon>Bacillati</taxon>
        <taxon>Actinomycetota</taxon>
        <taxon>Actinomycetes</taxon>
        <taxon>Micrococcales</taxon>
        <taxon>Microbacteriaceae</taxon>
        <taxon>Microbacterium</taxon>
    </lineage>
</organism>
<dbReference type="SUPFAM" id="SSF55008">
    <property type="entry name" value="HMA, heavy metal-associated domain"/>
    <property type="match status" value="1"/>
</dbReference>
<dbReference type="AlphaFoldDB" id="A0AAJ5VAV3"/>